<dbReference type="AlphaFoldDB" id="A0A645G042"/>
<reference evidence="1" key="1">
    <citation type="submission" date="2019-08" db="EMBL/GenBank/DDBJ databases">
        <authorList>
            <person name="Kucharzyk K."/>
            <person name="Murdoch R.W."/>
            <person name="Higgins S."/>
            <person name="Loffler F."/>
        </authorList>
    </citation>
    <scope>NUCLEOTIDE SEQUENCE</scope>
</reference>
<organism evidence="1">
    <name type="scientific">bioreactor metagenome</name>
    <dbReference type="NCBI Taxonomy" id="1076179"/>
    <lineage>
        <taxon>unclassified sequences</taxon>
        <taxon>metagenomes</taxon>
        <taxon>ecological metagenomes</taxon>
    </lineage>
</organism>
<proteinExistence type="predicted"/>
<name>A0A645G042_9ZZZZ</name>
<evidence type="ECO:0000313" key="1">
    <source>
        <dbReference type="EMBL" id="MPN19239.1"/>
    </source>
</evidence>
<protein>
    <submittedName>
        <fullName evidence="1">Uncharacterized protein</fullName>
    </submittedName>
</protein>
<dbReference type="EMBL" id="VSSQ01066754">
    <property type="protein sequence ID" value="MPN19239.1"/>
    <property type="molecule type" value="Genomic_DNA"/>
</dbReference>
<comment type="caution">
    <text evidence="1">The sequence shown here is derived from an EMBL/GenBank/DDBJ whole genome shotgun (WGS) entry which is preliminary data.</text>
</comment>
<gene>
    <name evidence="1" type="ORF">SDC9_166605</name>
</gene>
<sequence length="190" mass="20922">MRAGLRLDRGSAASDGFRRRFAAGAGKTHSRLVRSRIEPDCGGGLPDGCGGPGDGEAVRAKSCCHAVEERNADESRHIEGSQFPIHHVVPCDSSREPAAIAAGNQHRCAYSAYRRRARHYFSGRYALRTGTRSLHCDSALSALFLYFVRRIRNAQYPLPALSRRRTQLHRACRSAGTVCAALFQRMPEIV</sequence>
<accession>A0A645G042</accession>